<dbReference type="InterPro" id="IPR007814">
    <property type="entry name" value="PaaA_PaaC"/>
</dbReference>
<dbReference type="GO" id="GO:0005829">
    <property type="term" value="C:cytosol"/>
    <property type="evidence" value="ECO:0007669"/>
    <property type="project" value="TreeGrafter"/>
</dbReference>
<dbReference type="EMBL" id="JAEKJZ010000008">
    <property type="protein sequence ID" value="MBN9673826.1"/>
    <property type="molecule type" value="Genomic_DNA"/>
</dbReference>
<dbReference type="InterPro" id="IPR012347">
    <property type="entry name" value="Ferritin-like"/>
</dbReference>
<name>A0A939J335_9HYPH</name>
<dbReference type="Gene3D" id="1.20.1260.10">
    <property type="match status" value="1"/>
</dbReference>
<protein>
    <submittedName>
        <fullName evidence="1">Phenylacetate-CoA oxygenase subunit PaaI</fullName>
    </submittedName>
</protein>
<evidence type="ECO:0000313" key="1">
    <source>
        <dbReference type="EMBL" id="MBN9673826.1"/>
    </source>
</evidence>
<accession>A0A939J335</accession>
<comment type="caution">
    <text evidence="1">The sequence shown here is derived from an EMBL/GenBank/DDBJ whole genome shotgun (WGS) entry which is preliminary data.</text>
</comment>
<organism evidence="1 2">
    <name type="scientific">Roseibium aggregatum</name>
    <dbReference type="NCBI Taxonomy" id="187304"/>
    <lineage>
        <taxon>Bacteria</taxon>
        <taxon>Pseudomonadati</taxon>
        <taxon>Pseudomonadota</taxon>
        <taxon>Alphaproteobacteria</taxon>
        <taxon>Hyphomicrobiales</taxon>
        <taxon>Stappiaceae</taxon>
        <taxon>Roseibium</taxon>
    </lineage>
</organism>
<sequence>MTNEAVIQDDEIMPLADYLEQGGKLTSPDNVPARYRGELLRLMSSFVDSELAGSAGFADAINWAPGLKERAAASRITLEKVGHAERVLDLMSDFGTDKALYNKAHSWAARLPRESHVDPKRQGGDMRLSVFHYPLENWTDAVVMNALMGLATVHQLEEQCRISYQPLGEAFREILPREKQHMEMALEGLEGLVGDAGAKEQARASVDYWMPRVAETFGPARSARFERLKAMGLRHADNETLRTAWKADAEARLSELGLA</sequence>
<dbReference type="PANTHER" id="PTHR30458:SF0">
    <property type="entry name" value="1,2-PHENYLACETYL-COA EPOXIDASE, SUBUNIT C"/>
    <property type="match status" value="1"/>
</dbReference>
<dbReference type="PANTHER" id="PTHR30458">
    <property type="entry name" value="PHENYLACETIC ACID DEGRADATION PROTEIN PAA"/>
    <property type="match status" value="1"/>
</dbReference>
<dbReference type="Proteomes" id="UP000664096">
    <property type="component" value="Unassembled WGS sequence"/>
</dbReference>
<dbReference type="RefSeq" id="WP_207144088.1">
    <property type="nucleotide sequence ID" value="NZ_JAEKJZ010000008.1"/>
</dbReference>
<gene>
    <name evidence="1" type="ORF">JF539_25950</name>
</gene>
<dbReference type="InterPro" id="IPR052703">
    <property type="entry name" value="Aromatic_CoA_ox/epox"/>
</dbReference>
<dbReference type="GO" id="GO:0010124">
    <property type="term" value="P:phenylacetate catabolic process"/>
    <property type="evidence" value="ECO:0007669"/>
    <property type="project" value="InterPro"/>
</dbReference>
<dbReference type="InterPro" id="IPR009078">
    <property type="entry name" value="Ferritin-like_SF"/>
</dbReference>
<dbReference type="Pfam" id="PF05138">
    <property type="entry name" value="PaaA_PaaC"/>
    <property type="match status" value="1"/>
</dbReference>
<proteinExistence type="predicted"/>
<dbReference type="AlphaFoldDB" id="A0A939J335"/>
<reference evidence="1" key="1">
    <citation type="submission" date="2020-12" db="EMBL/GenBank/DDBJ databases">
        <title>Oil enriched cultivation method for isolating marine PHA-producing bacteria.</title>
        <authorList>
            <person name="Zheng W."/>
            <person name="Yu S."/>
            <person name="Huang Y."/>
        </authorList>
    </citation>
    <scope>NUCLEOTIDE SEQUENCE</scope>
    <source>
        <strain evidence="1">SY-2-12</strain>
    </source>
</reference>
<evidence type="ECO:0000313" key="2">
    <source>
        <dbReference type="Proteomes" id="UP000664096"/>
    </source>
</evidence>
<dbReference type="SUPFAM" id="SSF47240">
    <property type="entry name" value="Ferritin-like"/>
    <property type="match status" value="1"/>
</dbReference>